<accession>A0A0F9NXU5</accession>
<dbReference type="AlphaFoldDB" id="A0A0F9NXU5"/>
<gene>
    <name evidence="1" type="ORF">LCGC14_0912160</name>
</gene>
<evidence type="ECO:0000313" key="1">
    <source>
        <dbReference type="EMBL" id="KKN22714.1"/>
    </source>
</evidence>
<organism evidence="1">
    <name type="scientific">marine sediment metagenome</name>
    <dbReference type="NCBI Taxonomy" id="412755"/>
    <lineage>
        <taxon>unclassified sequences</taxon>
        <taxon>metagenomes</taxon>
        <taxon>ecological metagenomes</taxon>
    </lineage>
</organism>
<protein>
    <submittedName>
        <fullName evidence="1">Uncharacterized protein</fullName>
    </submittedName>
</protein>
<comment type="caution">
    <text evidence="1">The sequence shown here is derived from an EMBL/GenBank/DDBJ whole genome shotgun (WGS) entry which is preliminary data.</text>
</comment>
<dbReference type="EMBL" id="LAZR01003035">
    <property type="protein sequence ID" value="KKN22714.1"/>
    <property type="molecule type" value="Genomic_DNA"/>
</dbReference>
<sequence>MKGKNFLLPHYFFFKMAQQKIEAIDVATSFEKRIKTEDGEIGIVEAIAIIMQDIKEIKKGVL</sequence>
<reference evidence="1" key="1">
    <citation type="journal article" date="2015" name="Nature">
        <title>Complex archaea that bridge the gap between prokaryotes and eukaryotes.</title>
        <authorList>
            <person name="Spang A."/>
            <person name="Saw J.H."/>
            <person name="Jorgensen S.L."/>
            <person name="Zaremba-Niedzwiedzka K."/>
            <person name="Martijn J."/>
            <person name="Lind A.E."/>
            <person name="van Eijk R."/>
            <person name="Schleper C."/>
            <person name="Guy L."/>
            <person name="Ettema T.J."/>
        </authorList>
    </citation>
    <scope>NUCLEOTIDE SEQUENCE</scope>
</reference>
<proteinExistence type="predicted"/>
<name>A0A0F9NXU5_9ZZZZ</name>